<proteinExistence type="predicted"/>
<evidence type="ECO:0000256" key="1">
    <source>
        <dbReference type="SAM" id="Phobius"/>
    </source>
</evidence>
<name>A0A0A5FZK8_9BACI</name>
<gene>
    <name evidence="2" type="ORF">N783_18045</name>
</gene>
<comment type="caution">
    <text evidence="2">The sequence shown here is derived from an EMBL/GenBank/DDBJ whole genome shotgun (WGS) entry which is preliminary data.</text>
</comment>
<sequence length="178" mass="20586">MIRIPQRLFLGVALVVFTVICIGLLIRSQEAVMPKELAISVSEPLQLPNKITMVESVDELEQEVGFDVKTLKEPPMTYTRTYIGYQQLDEGLLVRQTYLNKNEELLTLKQSNDKELLDHANTFDNKEDVVVNGRSYTMFMNGSDIFQVIWEEHPFSYSLTSQQTFSLKEWKYLLSVLK</sequence>
<protein>
    <recommendedName>
        <fullName evidence="4">DUF4367 domain-containing protein</fullName>
    </recommendedName>
</protein>
<dbReference type="Proteomes" id="UP000030403">
    <property type="component" value="Unassembled WGS sequence"/>
</dbReference>
<evidence type="ECO:0000313" key="2">
    <source>
        <dbReference type="EMBL" id="KGX84273.1"/>
    </source>
</evidence>
<dbReference type="eggNOG" id="ENOG5030CCY">
    <property type="taxonomic scope" value="Bacteria"/>
</dbReference>
<evidence type="ECO:0008006" key="4">
    <source>
        <dbReference type="Google" id="ProtNLM"/>
    </source>
</evidence>
<dbReference type="STRING" id="1385511.GCA_000425225_03871"/>
<keyword evidence="1" id="KW-1133">Transmembrane helix</keyword>
<dbReference type="AlphaFoldDB" id="A0A0A5FZK8"/>
<keyword evidence="1" id="KW-0812">Transmembrane</keyword>
<dbReference type="EMBL" id="AVPF01000061">
    <property type="protein sequence ID" value="KGX84273.1"/>
    <property type="molecule type" value="Genomic_DNA"/>
</dbReference>
<keyword evidence="3" id="KW-1185">Reference proteome</keyword>
<dbReference type="RefSeq" id="WP_027447373.1">
    <property type="nucleotide sequence ID" value="NZ_AULJ01000060.1"/>
</dbReference>
<reference evidence="2 3" key="1">
    <citation type="submission" date="2013-08" db="EMBL/GenBank/DDBJ databases">
        <authorList>
            <person name="Huang J."/>
            <person name="Wang G."/>
        </authorList>
    </citation>
    <scope>NUCLEOTIDE SEQUENCE [LARGE SCALE GENOMIC DNA]</scope>
    <source>
        <strain evidence="2 3">BH030004</strain>
    </source>
</reference>
<evidence type="ECO:0000313" key="3">
    <source>
        <dbReference type="Proteomes" id="UP000030403"/>
    </source>
</evidence>
<keyword evidence="1" id="KW-0472">Membrane</keyword>
<accession>A0A0A5FZK8</accession>
<organism evidence="2 3">
    <name type="scientific">Pontibacillus marinus BH030004 = DSM 16465</name>
    <dbReference type="NCBI Taxonomy" id="1385511"/>
    <lineage>
        <taxon>Bacteria</taxon>
        <taxon>Bacillati</taxon>
        <taxon>Bacillota</taxon>
        <taxon>Bacilli</taxon>
        <taxon>Bacillales</taxon>
        <taxon>Bacillaceae</taxon>
        <taxon>Pontibacillus</taxon>
    </lineage>
</organism>
<feature type="transmembrane region" description="Helical" evidence="1">
    <location>
        <begin position="7"/>
        <end position="26"/>
    </location>
</feature>